<dbReference type="AlphaFoldDB" id="A8PHY3"/>
<organism evidence="1">
    <name type="scientific">Brugia malayi</name>
    <name type="common">Filarial nematode worm</name>
    <dbReference type="NCBI Taxonomy" id="6279"/>
    <lineage>
        <taxon>Eukaryota</taxon>
        <taxon>Metazoa</taxon>
        <taxon>Ecdysozoa</taxon>
        <taxon>Nematoda</taxon>
        <taxon>Chromadorea</taxon>
        <taxon>Rhabditida</taxon>
        <taxon>Spirurina</taxon>
        <taxon>Spiruromorpha</taxon>
        <taxon>Filarioidea</taxon>
        <taxon>Onchocercidae</taxon>
        <taxon>Brugia</taxon>
    </lineage>
</organism>
<evidence type="ECO:0000313" key="1">
    <source>
        <dbReference type="EMBL" id="EDP34473.1"/>
    </source>
</evidence>
<reference evidence="1" key="1">
    <citation type="journal article" date="2007" name="Science">
        <title>Draft genome of the filarial nematode parasite Brugia malayi.</title>
        <authorList>
            <person name="Ghedin E."/>
            <person name="Wang S."/>
            <person name="Spiro D."/>
            <person name="Caler E."/>
            <person name="Zhao Q."/>
            <person name="Crabtree J."/>
            <person name="Allen J.E."/>
            <person name="Delcher A.L."/>
            <person name="Guiliano D.B."/>
            <person name="Miranda-Saavedra D."/>
            <person name="Angiuoli S.V."/>
            <person name="Creasy T."/>
            <person name="Amedeo P."/>
            <person name="Haas B."/>
            <person name="El-Sayed N.M."/>
            <person name="Wortman J.R."/>
            <person name="Feldblyum T."/>
            <person name="Tallon L."/>
            <person name="Schatz M."/>
            <person name="Shumway M."/>
            <person name="Koo H."/>
            <person name="Salzberg S.L."/>
            <person name="Schobel S."/>
            <person name="Pertea M."/>
            <person name="Pop M."/>
            <person name="White O."/>
            <person name="Barton G.J."/>
            <person name="Carlow C.K."/>
            <person name="Crawford M.J."/>
            <person name="Daub J."/>
            <person name="Dimmic M.W."/>
            <person name="Estes C.F."/>
            <person name="Foster J.M."/>
            <person name="Ganatra M."/>
            <person name="Gregory W.F."/>
            <person name="Johnson N.M."/>
            <person name="Jin J."/>
            <person name="Komuniecki R."/>
            <person name="Korf I."/>
            <person name="Kumar S."/>
            <person name="Laney S."/>
            <person name="Li B.W."/>
            <person name="Li W."/>
            <person name="Lindblom T.H."/>
            <person name="Lustigman S."/>
            <person name="Ma D."/>
            <person name="Maina C.V."/>
            <person name="Martin D.M."/>
            <person name="McCarter J.P."/>
            <person name="McReynolds L."/>
            <person name="Mitreva M."/>
            <person name="Nutman T.B."/>
            <person name="Parkinson J."/>
            <person name="Peregrin-Alvarez J.M."/>
            <person name="Poole C."/>
            <person name="Ren Q."/>
            <person name="Saunders L."/>
            <person name="Sluder A.E."/>
            <person name="Smith K."/>
            <person name="Stanke M."/>
            <person name="Unnasch T.R."/>
            <person name="Ware J."/>
            <person name="Wei A.D."/>
            <person name="Weil G."/>
            <person name="Williams D.J."/>
            <person name="Zhang Y."/>
            <person name="Williams S.A."/>
            <person name="Fraser-Liggett C."/>
            <person name="Slatko B."/>
            <person name="Blaxter M.L."/>
            <person name="Scott A.L."/>
        </authorList>
    </citation>
    <scope>NUCLEOTIDE SEQUENCE [LARGE SCALE GENOMIC DNA]</scope>
</reference>
<name>A8PHY3_BRUMA</name>
<protein>
    <submittedName>
        <fullName evidence="1">Uncharacterized protein</fullName>
    </submittedName>
</protein>
<accession>A8PHY3</accession>
<dbReference type="EMBL" id="DS239221">
    <property type="protein sequence ID" value="EDP34473.1"/>
    <property type="molecule type" value="Genomic_DNA"/>
</dbReference>
<sequence length="93" mass="10660">MGLFLDRSLREIIICDNTYSGISNSFDYNNIEPLFSSEFLSDPSQFIDFAQSSLDSDLDSYRNVWRDANGELKTNDDKARYPSIRGETFAPNM</sequence>
<gene>
    <name evidence="1" type="ORF">Bm1_26000</name>
</gene>
<proteinExistence type="predicted"/>